<evidence type="ECO:0000256" key="12">
    <source>
        <dbReference type="PROSITE-ProRule" id="PRU00042"/>
    </source>
</evidence>
<evidence type="ECO:0000256" key="8">
    <source>
        <dbReference type="ARBA" id="ARBA00023015"/>
    </source>
</evidence>
<keyword evidence="14" id="KW-0812">Transmembrane</keyword>
<feature type="domain" description="C2H2-type" evidence="15">
    <location>
        <begin position="45"/>
        <end position="72"/>
    </location>
</feature>
<keyword evidence="7" id="KW-0862">Zinc</keyword>
<feature type="domain" description="C2H2-type" evidence="15">
    <location>
        <begin position="155"/>
        <end position="182"/>
    </location>
</feature>
<reference evidence="16" key="2">
    <citation type="submission" date="2025-09" db="UniProtKB">
        <authorList>
            <consortium name="Ensembl"/>
        </authorList>
    </citation>
    <scope>IDENTIFICATION</scope>
</reference>
<evidence type="ECO:0000256" key="2">
    <source>
        <dbReference type="ARBA" id="ARBA00004123"/>
    </source>
</evidence>
<protein>
    <recommendedName>
        <fullName evidence="15">C2H2-type domain-containing protein</fullName>
    </recommendedName>
</protein>
<dbReference type="PANTHER" id="PTHR24394">
    <property type="entry name" value="ZINC FINGER PROTEIN"/>
    <property type="match status" value="1"/>
</dbReference>
<evidence type="ECO:0000256" key="10">
    <source>
        <dbReference type="ARBA" id="ARBA00023163"/>
    </source>
</evidence>
<feature type="domain" description="C2H2-type" evidence="15">
    <location>
        <begin position="211"/>
        <end position="234"/>
    </location>
</feature>
<feature type="transmembrane region" description="Helical" evidence="14">
    <location>
        <begin position="326"/>
        <end position="345"/>
    </location>
</feature>
<proteinExistence type="inferred from homology"/>
<sequence length="352" mass="40102">MVRANGGRQEARPHPFLPQPSLPPAAILQPRSGTRQAASPPAKPYTCSFCPKHFKRSSDRRDHERVHTGERPYCCRVCGKRFTQSSVLTGHMRIHTGERPFRCPICAKTFNNCSNFKKHQRIHTLQYICFVCSKRFKRAMDLKEHLRVHTGERPFGCEVCGKRFTQSSALATHQRIHTGERPFQCPLCLKRFNNSSSFAKHRRVHSGEHSHHCTLCGKSFQERRRLVRHLRAMHPLLGASHLVNWTPANKMHFSMAKCSNLETKNDLGCTYRMGDSILRSRDSVKDLGIMEDNQPNMSFQSHVVAKRANVILGCINRNLKSKQRGYFTFLFGPGVTSAGILCSVLKAKIQGR</sequence>
<dbReference type="FunFam" id="3.30.160.60:FF:002716">
    <property type="entry name" value="Zinc finger protein 212"/>
    <property type="match status" value="1"/>
</dbReference>
<dbReference type="SMART" id="SM00355">
    <property type="entry name" value="ZnF_C2H2"/>
    <property type="match status" value="7"/>
</dbReference>
<keyword evidence="17" id="KW-1185">Reference proteome</keyword>
<evidence type="ECO:0000256" key="13">
    <source>
        <dbReference type="SAM" id="MobiDB-lite"/>
    </source>
</evidence>
<keyword evidence="14" id="KW-1133">Transmembrane helix</keyword>
<comment type="subcellular location">
    <subcellularLocation>
        <location evidence="2">Nucleus</location>
    </subcellularLocation>
</comment>
<keyword evidence="6 12" id="KW-0863">Zinc-finger</keyword>
<feature type="domain" description="C2H2-type" evidence="15">
    <location>
        <begin position="101"/>
        <end position="128"/>
    </location>
</feature>
<dbReference type="InterPro" id="IPR013087">
    <property type="entry name" value="Znf_C2H2_type"/>
</dbReference>
<dbReference type="Proteomes" id="UP000694393">
    <property type="component" value="Unplaced"/>
</dbReference>
<evidence type="ECO:0000256" key="9">
    <source>
        <dbReference type="ARBA" id="ARBA00023125"/>
    </source>
</evidence>
<evidence type="ECO:0000256" key="4">
    <source>
        <dbReference type="ARBA" id="ARBA00022723"/>
    </source>
</evidence>
<feature type="region of interest" description="Disordered" evidence="13">
    <location>
        <begin position="1"/>
        <end position="43"/>
    </location>
</feature>
<dbReference type="FunFam" id="3.30.160.60:FF:002343">
    <property type="entry name" value="Zinc finger protein 33A"/>
    <property type="match status" value="1"/>
</dbReference>
<dbReference type="FunFam" id="3.30.160.60:FF:000557">
    <property type="entry name" value="zinc finger and SCAN domain-containing protein 29"/>
    <property type="match status" value="1"/>
</dbReference>
<dbReference type="Gene3D" id="3.30.160.60">
    <property type="entry name" value="Classic Zinc Finger"/>
    <property type="match status" value="7"/>
</dbReference>
<dbReference type="AlphaFoldDB" id="A0A8C8RVT0"/>
<keyword evidence="11" id="KW-0539">Nucleus</keyword>
<evidence type="ECO:0000256" key="6">
    <source>
        <dbReference type="ARBA" id="ARBA00022771"/>
    </source>
</evidence>
<dbReference type="InterPro" id="IPR036236">
    <property type="entry name" value="Znf_C2H2_sf"/>
</dbReference>
<evidence type="ECO:0000256" key="3">
    <source>
        <dbReference type="ARBA" id="ARBA00006991"/>
    </source>
</evidence>
<evidence type="ECO:0000256" key="14">
    <source>
        <dbReference type="SAM" id="Phobius"/>
    </source>
</evidence>
<dbReference type="Pfam" id="PF00096">
    <property type="entry name" value="zf-C2H2"/>
    <property type="match status" value="6"/>
</dbReference>
<dbReference type="FunFam" id="3.30.160.60:FF:000145">
    <property type="entry name" value="Zinc finger protein 574"/>
    <property type="match status" value="1"/>
</dbReference>
<dbReference type="Ensembl" id="ENSPCET00000011754.1">
    <property type="protein sequence ID" value="ENSPCEP00000011381.1"/>
    <property type="gene ID" value="ENSPCEG00000008993.1"/>
</dbReference>
<dbReference type="SUPFAM" id="SSF57667">
    <property type="entry name" value="beta-beta-alpha zinc fingers"/>
    <property type="match status" value="4"/>
</dbReference>
<evidence type="ECO:0000256" key="5">
    <source>
        <dbReference type="ARBA" id="ARBA00022737"/>
    </source>
</evidence>
<dbReference type="GO" id="GO:0003677">
    <property type="term" value="F:DNA binding"/>
    <property type="evidence" value="ECO:0007669"/>
    <property type="project" value="UniProtKB-KW"/>
</dbReference>
<keyword evidence="14" id="KW-0472">Membrane</keyword>
<dbReference type="PROSITE" id="PS00028">
    <property type="entry name" value="ZINC_FINGER_C2H2_1"/>
    <property type="match status" value="7"/>
</dbReference>
<evidence type="ECO:0000256" key="1">
    <source>
        <dbReference type="ARBA" id="ARBA00003767"/>
    </source>
</evidence>
<dbReference type="GO" id="GO:0005634">
    <property type="term" value="C:nucleus"/>
    <property type="evidence" value="ECO:0007669"/>
    <property type="project" value="UniProtKB-SubCell"/>
</dbReference>
<feature type="domain" description="C2H2-type" evidence="15">
    <location>
        <begin position="127"/>
        <end position="154"/>
    </location>
</feature>
<name>A0A8C8RVT0_9SAUR</name>
<dbReference type="GO" id="GO:0008270">
    <property type="term" value="F:zinc ion binding"/>
    <property type="evidence" value="ECO:0007669"/>
    <property type="project" value="UniProtKB-KW"/>
</dbReference>
<feature type="domain" description="C2H2-type" evidence="15">
    <location>
        <begin position="73"/>
        <end position="100"/>
    </location>
</feature>
<evidence type="ECO:0000256" key="7">
    <source>
        <dbReference type="ARBA" id="ARBA00022833"/>
    </source>
</evidence>
<dbReference type="PROSITE" id="PS50157">
    <property type="entry name" value="ZINC_FINGER_C2H2_2"/>
    <property type="match status" value="7"/>
</dbReference>
<comment type="similarity">
    <text evidence="3">Belongs to the krueppel C2H2-type zinc-finger protein family.</text>
</comment>
<organism evidence="16 17">
    <name type="scientific">Pelusios castaneus</name>
    <name type="common">West African mud turtle</name>
    <dbReference type="NCBI Taxonomy" id="367368"/>
    <lineage>
        <taxon>Eukaryota</taxon>
        <taxon>Metazoa</taxon>
        <taxon>Chordata</taxon>
        <taxon>Craniata</taxon>
        <taxon>Vertebrata</taxon>
        <taxon>Euteleostomi</taxon>
        <taxon>Archelosauria</taxon>
        <taxon>Testudinata</taxon>
        <taxon>Testudines</taxon>
        <taxon>Pleurodira</taxon>
        <taxon>Pelomedusidae</taxon>
        <taxon>Pelusios</taxon>
    </lineage>
</organism>
<keyword evidence="9" id="KW-0238">DNA-binding</keyword>
<comment type="function">
    <text evidence="1">May be involved in transcriptional regulation.</text>
</comment>
<accession>A0A8C8RVT0</accession>
<dbReference type="FunFam" id="3.30.160.60:FF:000072">
    <property type="entry name" value="zinc finger protein 143 isoform X1"/>
    <property type="match status" value="1"/>
</dbReference>
<keyword evidence="4" id="KW-0479">Metal-binding</keyword>
<keyword evidence="8" id="KW-0805">Transcription regulation</keyword>
<evidence type="ECO:0000259" key="15">
    <source>
        <dbReference type="PROSITE" id="PS50157"/>
    </source>
</evidence>
<dbReference type="FunFam" id="3.30.160.60:FF:000585">
    <property type="entry name" value="zinc finger protein 784"/>
    <property type="match status" value="1"/>
</dbReference>
<feature type="domain" description="C2H2-type" evidence="15">
    <location>
        <begin position="183"/>
        <end position="210"/>
    </location>
</feature>
<keyword evidence="5" id="KW-0677">Repeat</keyword>
<evidence type="ECO:0000313" key="16">
    <source>
        <dbReference type="Ensembl" id="ENSPCEP00000011381.1"/>
    </source>
</evidence>
<keyword evidence="10" id="KW-0804">Transcription</keyword>
<evidence type="ECO:0000256" key="11">
    <source>
        <dbReference type="ARBA" id="ARBA00023242"/>
    </source>
</evidence>
<dbReference type="GO" id="GO:0000981">
    <property type="term" value="F:DNA-binding transcription factor activity, RNA polymerase II-specific"/>
    <property type="evidence" value="ECO:0007669"/>
    <property type="project" value="TreeGrafter"/>
</dbReference>
<reference evidence="16" key="1">
    <citation type="submission" date="2025-08" db="UniProtKB">
        <authorList>
            <consortium name="Ensembl"/>
        </authorList>
    </citation>
    <scope>IDENTIFICATION</scope>
</reference>
<dbReference type="PANTHER" id="PTHR24394:SF44">
    <property type="entry name" value="ZINC FINGER PROTEIN 271-LIKE"/>
    <property type="match status" value="1"/>
</dbReference>
<evidence type="ECO:0000313" key="17">
    <source>
        <dbReference type="Proteomes" id="UP000694393"/>
    </source>
</evidence>